<protein>
    <recommendedName>
        <fullName evidence="1">NAD-dependent epimerase/dehydratase domain-containing protein</fullName>
    </recommendedName>
</protein>
<dbReference type="InterPro" id="IPR001509">
    <property type="entry name" value="Epimerase_deHydtase"/>
</dbReference>
<dbReference type="Pfam" id="PF01370">
    <property type="entry name" value="Epimerase"/>
    <property type="match status" value="1"/>
</dbReference>
<proteinExistence type="predicted"/>
<reference evidence="2 3" key="1">
    <citation type="journal article" date="2018" name="PLoS Genet.">
        <title>Population sequencing reveals clonal diversity and ancestral inbreeding in the grapevine cultivar Chardonnay.</title>
        <authorList>
            <person name="Roach M.J."/>
            <person name="Johnson D.L."/>
            <person name="Bohlmann J."/>
            <person name="van Vuuren H.J."/>
            <person name="Jones S.J."/>
            <person name="Pretorius I.S."/>
            <person name="Schmidt S.A."/>
            <person name="Borneman A.R."/>
        </authorList>
    </citation>
    <scope>NUCLEOTIDE SEQUENCE [LARGE SCALE GENOMIC DNA]</scope>
    <source>
        <strain evidence="3">cv. Chardonnay</strain>
        <tissue evidence="2">Leaf</tissue>
    </source>
</reference>
<evidence type="ECO:0000313" key="2">
    <source>
        <dbReference type="EMBL" id="RVW71747.1"/>
    </source>
</evidence>
<dbReference type="EMBL" id="QGNW01000431">
    <property type="protein sequence ID" value="RVW71747.1"/>
    <property type="molecule type" value="Genomic_DNA"/>
</dbReference>
<feature type="domain" description="NAD-dependent epimerase/dehydratase" evidence="1">
    <location>
        <begin position="60"/>
        <end position="94"/>
    </location>
</feature>
<name>A0A438GHT1_VITVI</name>
<dbReference type="Proteomes" id="UP000288805">
    <property type="component" value="Unassembled WGS sequence"/>
</dbReference>
<comment type="caution">
    <text evidence="2">The sequence shown here is derived from an EMBL/GenBank/DDBJ whole genome shotgun (WGS) entry which is preliminary data.</text>
</comment>
<gene>
    <name evidence="2" type="ORF">CK203_057086</name>
</gene>
<organism evidence="2 3">
    <name type="scientific">Vitis vinifera</name>
    <name type="common">Grape</name>
    <dbReference type="NCBI Taxonomy" id="29760"/>
    <lineage>
        <taxon>Eukaryota</taxon>
        <taxon>Viridiplantae</taxon>
        <taxon>Streptophyta</taxon>
        <taxon>Embryophyta</taxon>
        <taxon>Tracheophyta</taxon>
        <taxon>Spermatophyta</taxon>
        <taxon>Magnoliopsida</taxon>
        <taxon>eudicotyledons</taxon>
        <taxon>Gunneridae</taxon>
        <taxon>Pentapetalae</taxon>
        <taxon>rosids</taxon>
        <taxon>Vitales</taxon>
        <taxon>Vitaceae</taxon>
        <taxon>Viteae</taxon>
        <taxon>Vitis</taxon>
    </lineage>
</organism>
<accession>A0A438GHT1</accession>
<sequence length="95" mass="10310">MIRNSHKTSLGATLAWKGRATAAFRNGRCLSTDSNKVDEPLKVEEAETVDIPPPPTEKLLVLGGNGFVGSHICKEALSRGIAVASLSRYYTYNNF</sequence>
<evidence type="ECO:0000313" key="3">
    <source>
        <dbReference type="Proteomes" id="UP000288805"/>
    </source>
</evidence>
<dbReference type="SUPFAM" id="SSF51735">
    <property type="entry name" value="NAD(P)-binding Rossmann-fold domains"/>
    <property type="match status" value="1"/>
</dbReference>
<dbReference type="AlphaFoldDB" id="A0A438GHT1"/>
<dbReference type="InterPro" id="IPR036291">
    <property type="entry name" value="NAD(P)-bd_dom_sf"/>
</dbReference>
<evidence type="ECO:0000259" key="1">
    <source>
        <dbReference type="Pfam" id="PF01370"/>
    </source>
</evidence>
<dbReference type="Gene3D" id="3.40.50.720">
    <property type="entry name" value="NAD(P)-binding Rossmann-like Domain"/>
    <property type="match status" value="1"/>
</dbReference>